<keyword evidence="2 4" id="KW-0067">ATP-binding</keyword>
<reference evidence="5" key="1">
    <citation type="submission" date="2016-10" db="EMBL/GenBank/DDBJ databases">
        <authorList>
            <person name="Varghese N."/>
            <person name="Submissions S."/>
        </authorList>
    </citation>
    <scope>NUCLEOTIDE SEQUENCE [LARGE SCALE GENOMIC DNA]</scope>
    <source>
        <strain evidence="5">DSM 25751</strain>
    </source>
</reference>
<dbReference type="InterPro" id="IPR003593">
    <property type="entry name" value="AAA+_ATPase"/>
</dbReference>
<organism evidence="4 5">
    <name type="scientific">Alkalibacterium gilvum</name>
    <dbReference type="NCBI Taxonomy" id="1130080"/>
    <lineage>
        <taxon>Bacteria</taxon>
        <taxon>Bacillati</taxon>
        <taxon>Bacillota</taxon>
        <taxon>Bacilli</taxon>
        <taxon>Lactobacillales</taxon>
        <taxon>Carnobacteriaceae</taxon>
        <taxon>Alkalibacterium</taxon>
    </lineage>
</organism>
<dbReference type="CDD" id="cd03230">
    <property type="entry name" value="ABC_DR_subfamily_A"/>
    <property type="match status" value="1"/>
</dbReference>
<dbReference type="AlphaFoldDB" id="A0A1H6TPN9"/>
<dbReference type="PANTHER" id="PTHR43613:SF1">
    <property type="entry name" value="ABC TRANSPORTER, ATP-BINDING PROTEIN"/>
    <property type="match status" value="1"/>
</dbReference>
<evidence type="ECO:0000259" key="3">
    <source>
        <dbReference type="PROSITE" id="PS50893"/>
    </source>
</evidence>
<dbReference type="GO" id="GO:0016887">
    <property type="term" value="F:ATP hydrolysis activity"/>
    <property type="evidence" value="ECO:0007669"/>
    <property type="project" value="InterPro"/>
</dbReference>
<name>A0A1H6TPN9_9LACT</name>
<evidence type="ECO:0000313" key="4">
    <source>
        <dbReference type="EMBL" id="SEI79187.1"/>
    </source>
</evidence>
<evidence type="ECO:0000313" key="5">
    <source>
        <dbReference type="Proteomes" id="UP000198564"/>
    </source>
</evidence>
<dbReference type="InterPro" id="IPR003439">
    <property type="entry name" value="ABC_transporter-like_ATP-bd"/>
</dbReference>
<keyword evidence="1" id="KW-0547">Nucleotide-binding</keyword>
<dbReference type="SUPFAM" id="SSF52540">
    <property type="entry name" value="P-loop containing nucleoside triphosphate hydrolases"/>
    <property type="match status" value="1"/>
</dbReference>
<keyword evidence="5" id="KW-1185">Reference proteome</keyword>
<dbReference type="Gene3D" id="3.40.50.300">
    <property type="entry name" value="P-loop containing nucleotide triphosphate hydrolases"/>
    <property type="match status" value="1"/>
</dbReference>
<dbReference type="Pfam" id="PF00005">
    <property type="entry name" value="ABC_tran"/>
    <property type="match status" value="1"/>
</dbReference>
<dbReference type="PANTHER" id="PTHR43613">
    <property type="entry name" value="ABC TRANSPORTER, ATP-BINDING PROTEIN"/>
    <property type="match status" value="1"/>
</dbReference>
<protein>
    <submittedName>
        <fullName evidence="4">ABC-2 type transport system ATP-binding protein</fullName>
    </submittedName>
</protein>
<accession>A0A1H6TPN9</accession>
<dbReference type="Proteomes" id="UP000198564">
    <property type="component" value="Unassembled WGS sequence"/>
</dbReference>
<dbReference type="STRING" id="1130080.SAMN04488113_12041"/>
<dbReference type="PROSITE" id="PS00211">
    <property type="entry name" value="ABC_TRANSPORTER_1"/>
    <property type="match status" value="1"/>
</dbReference>
<dbReference type="RefSeq" id="WP_091634851.1">
    <property type="nucleotide sequence ID" value="NZ_FNYW01000020.1"/>
</dbReference>
<proteinExistence type="predicted"/>
<dbReference type="SMART" id="SM00382">
    <property type="entry name" value="AAA"/>
    <property type="match status" value="1"/>
</dbReference>
<gene>
    <name evidence="4" type="ORF">SAMN04488113_12041</name>
</gene>
<sequence>MEPIVELIDVIKTFDGREVLKGINFSVMPGEIIGYIGPNGAGKSTTVKILLGMLKKDSGTIRIFNQTLDEKDETYKSRIGYVPENAELYETLTAKEYLLFVGELYGMKEKEIIRKAVLMMDALGIKESFHGRLSGFSKGMRQKVLIISSLIHDPDILFWDEPLSGLDANSVQIIKELLAKLKDEGKTIFYSSHVMDTVEKLSDRILILHGGEVVADGPFNELKKEAAGTLEELFNTLTGFDEHEALADQLLKGIKGEFTHDA</sequence>
<feature type="domain" description="ABC transporter" evidence="3">
    <location>
        <begin position="5"/>
        <end position="235"/>
    </location>
</feature>
<dbReference type="EMBL" id="FNYW01000020">
    <property type="protein sequence ID" value="SEI79187.1"/>
    <property type="molecule type" value="Genomic_DNA"/>
</dbReference>
<dbReference type="OrthoDB" id="9804819at2"/>
<dbReference type="PROSITE" id="PS50893">
    <property type="entry name" value="ABC_TRANSPORTER_2"/>
    <property type="match status" value="1"/>
</dbReference>
<dbReference type="GO" id="GO:0005524">
    <property type="term" value="F:ATP binding"/>
    <property type="evidence" value="ECO:0007669"/>
    <property type="project" value="UniProtKB-KW"/>
</dbReference>
<evidence type="ECO:0000256" key="1">
    <source>
        <dbReference type="ARBA" id="ARBA00022741"/>
    </source>
</evidence>
<evidence type="ECO:0000256" key="2">
    <source>
        <dbReference type="ARBA" id="ARBA00022840"/>
    </source>
</evidence>
<dbReference type="InterPro" id="IPR017871">
    <property type="entry name" value="ABC_transporter-like_CS"/>
</dbReference>
<dbReference type="InterPro" id="IPR027417">
    <property type="entry name" value="P-loop_NTPase"/>
</dbReference>